<dbReference type="Proteomes" id="UP001220961">
    <property type="component" value="Chromosome 5"/>
</dbReference>
<dbReference type="GO" id="GO:0030289">
    <property type="term" value="C:protein phosphatase 4 complex"/>
    <property type="evidence" value="ECO:0007669"/>
    <property type="project" value="InterPro"/>
</dbReference>
<dbReference type="PANTHER" id="PTHR16487:SF0">
    <property type="entry name" value="PROTEIN PHOSPHATASE 4 REGULATORY SUBUNIT 2-RELATED"/>
    <property type="match status" value="1"/>
</dbReference>
<evidence type="ECO:0000313" key="3">
    <source>
        <dbReference type="EMBL" id="WFD20278.1"/>
    </source>
</evidence>
<dbReference type="GO" id="GO:0019888">
    <property type="term" value="F:protein phosphatase regulator activity"/>
    <property type="evidence" value="ECO:0007669"/>
    <property type="project" value="InterPro"/>
</dbReference>
<dbReference type="Pfam" id="PF09184">
    <property type="entry name" value="PPP4R2"/>
    <property type="match status" value="1"/>
</dbReference>
<comment type="similarity">
    <text evidence="1">Belongs to the PPP4R2 family.</text>
</comment>
<evidence type="ECO:0000313" key="4">
    <source>
        <dbReference type="Proteomes" id="UP001220961"/>
    </source>
</evidence>
<gene>
    <name evidence="3" type="ORF">MCAP1_002522</name>
</gene>
<reference evidence="3" key="1">
    <citation type="submission" date="2023-03" db="EMBL/GenBank/DDBJ databases">
        <title>Mating type loci evolution in Malassezia.</title>
        <authorList>
            <person name="Coelho M.A."/>
        </authorList>
    </citation>
    <scope>NUCLEOTIDE SEQUENCE</scope>
    <source>
        <strain evidence="3">CBS 10434</strain>
    </source>
</reference>
<dbReference type="GO" id="GO:0005634">
    <property type="term" value="C:nucleus"/>
    <property type="evidence" value="ECO:0007669"/>
    <property type="project" value="TreeGrafter"/>
</dbReference>
<feature type="region of interest" description="Disordered" evidence="2">
    <location>
        <begin position="231"/>
        <end position="254"/>
    </location>
</feature>
<dbReference type="AlphaFoldDB" id="A0AAF0E747"/>
<accession>A0AAF0E747</accession>
<dbReference type="PANTHER" id="PTHR16487">
    <property type="entry name" value="PPP4R2-RELATED PROTEIN"/>
    <property type="match status" value="1"/>
</dbReference>
<evidence type="ECO:0000256" key="1">
    <source>
        <dbReference type="ARBA" id="ARBA00009207"/>
    </source>
</evidence>
<dbReference type="GO" id="GO:0005737">
    <property type="term" value="C:cytoplasm"/>
    <property type="evidence" value="ECO:0007669"/>
    <property type="project" value="TreeGrafter"/>
</dbReference>
<proteinExistence type="inferred from homology"/>
<organism evidence="3 4">
    <name type="scientific">Malassezia caprae</name>
    <dbReference type="NCBI Taxonomy" id="1381934"/>
    <lineage>
        <taxon>Eukaryota</taxon>
        <taxon>Fungi</taxon>
        <taxon>Dikarya</taxon>
        <taxon>Basidiomycota</taxon>
        <taxon>Ustilaginomycotina</taxon>
        <taxon>Malasseziomycetes</taxon>
        <taxon>Malasseziales</taxon>
        <taxon>Malasseziaceae</taxon>
        <taxon>Malassezia</taxon>
    </lineage>
</organism>
<dbReference type="InterPro" id="IPR015267">
    <property type="entry name" value="PPP4R2"/>
</dbReference>
<evidence type="ECO:0000256" key="2">
    <source>
        <dbReference type="SAM" id="MobiDB-lite"/>
    </source>
</evidence>
<sequence>MADETAGTRRPASIAPAQRDAVRAWSAGDLAHAGTLWPDLRDALKTWIREVRGDTNGLNVYAFDAHATPILHRAAPLAPLLREQGARGAAWDLLVSEHELDERDWQDFFPAHVAPPNDDAPTWDTVLEGQALERACSDVCAMLDEFDEPPFTLQRLAELLVEPHEHYHTRSKYLAALARVLSVSPVAQAPSAPAAPDSPVFRMRASSESTPIYAPIPFLAPVAKAGGAGAPPVPEGLGVPPGPIDELDSTEARGAVTDVVQPLSATTHVDVPEKRARTHVEG</sequence>
<protein>
    <submittedName>
        <fullName evidence="3">Uncharacterized protein</fullName>
    </submittedName>
</protein>
<dbReference type="EMBL" id="CP119912">
    <property type="protein sequence ID" value="WFD20278.1"/>
    <property type="molecule type" value="Genomic_DNA"/>
</dbReference>
<name>A0AAF0E747_9BASI</name>
<keyword evidence="4" id="KW-1185">Reference proteome</keyword>